<keyword evidence="6" id="KW-1133">Transmembrane helix</keyword>
<dbReference type="PANTHER" id="PTHR34858">
    <property type="entry name" value="CYSO-CYSTEINE PEPTIDASE"/>
    <property type="match status" value="1"/>
</dbReference>
<keyword evidence="1" id="KW-0645">Protease</keyword>
<organism evidence="8 9">
    <name type="scientific">Phototrophicus methaneseepsis</name>
    <dbReference type="NCBI Taxonomy" id="2710758"/>
    <lineage>
        <taxon>Bacteria</taxon>
        <taxon>Bacillati</taxon>
        <taxon>Chloroflexota</taxon>
        <taxon>Candidatus Thermofontia</taxon>
        <taxon>Phototrophicales</taxon>
        <taxon>Phototrophicaceae</taxon>
        <taxon>Phototrophicus</taxon>
    </lineage>
</organism>
<evidence type="ECO:0000256" key="5">
    <source>
        <dbReference type="ARBA" id="ARBA00023049"/>
    </source>
</evidence>
<keyword evidence="3" id="KW-0378">Hydrolase</keyword>
<keyword evidence="2" id="KW-0479">Metal-binding</keyword>
<feature type="transmembrane region" description="Helical" evidence="6">
    <location>
        <begin position="164"/>
        <end position="185"/>
    </location>
</feature>
<dbReference type="InterPro" id="IPR051929">
    <property type="entry name" value="VirAsm_ModProt"/>
</dbReference>
<dbReference type="GO" id="GO:0006508">
    <property type="term" value="P:proteolysis"/>
    <property type="evidence" value="ECO:0007669"/>
    <property type="project" value="UniProtKB-KW"/>
</dbReference>
<reference evidence="8 9" key="1">
    <citation type="submission" date="2020-02" db="EMBL/GenBank/DDBJ databases">
        <authorList>
            <person name="Zheng R.K."/>
            <person name="Sun C.M."/>
        </authorList>
    </citation>
    <scope>NUCLEOTIDE SEQUENCE [LARGE SCALE GENOMIC DNA]</scope>
    <source>
        <strain evidence="9">rifampicinis</strain>
    </source>
</reference>
<accession>A0A7S8E677</accession>
<evidence type="ECO:0000313" key="9">
    <source>
        <dbReference type="Proteomes" id="UP000594468"/>
    </source>
</evidence>
<sequence length="196" mass="21548">MPDLLSVPPTHLQLSREQVLWLTEQIAQHPGEEVCGLIAGRGATAARFIAIPNRSQTPQTHFQMDENKLFQALKSIDDAQETLLATYHTHPKPHSASRPSQADIVTLGRDWPHTLHVIAVHKQRDLHLKAWHIAPDEVISVPITVDSALSPPVIQERLSSAQQVAIILATILSVALVVIIAITLLPPPPDLTLPLR</sequence>
<feature type="domain" description="JAB" evidence="7">
    <location>
        <begin position="26"/>
        <end position="125"/>
    </location>
</feature>
<dbReference type="GO" id="GO:0008235">
    <property type="term" value="F:metalloexopeptidase activity"/>
    <property type="evidence" value="ECO:0007669"/>
    <property type="project" value="TreeGrafter"/>
</dbReference>
<evidence type="ECO:0000256" key="2">
    <source>
        <dbReference type="ARBA" id="ARBA00022723"/>
    </source>
</evidence>
<dbReference type="Pfam" id="PF14464">
    <property type="entry name" value="Prok-JAB"/>
    <property type="match status" value="1"/>
</dbReference>
<dbReference type="EMBL" id="CP062983">
    <property type="protein sequence ID" value="QPC81126.1"/>
    <property type="molecule type" value="Genomic_DNA"/>
</dbReference>
<evidence type="ECO:0000256" key="1">
    <source>
        <dbReference type="ARBA" id="ARBA00022670"/>
    </source>
</evidence>
<evidence type="ECO:0000313" key="8">
    <source>
        <dbReference type="EMBL" id="QPC81126.1"/>
    </source>
</evidence>
<keyword evidence="6" id="KW-0472">Membrane</keyword>
<dbReference type="RefSeq" id="WP_195169199.1">
    <property type="nucleotide sequence ID" value="NZ_CP062983.1"/>
</dbReference>
<dbReference type="InterPro" id="IPR028090">
    <property type="entry name" value="JAB_dom_prok"/>
</dbReference>
<dbReference type="Proteomes" id="UP000594468">
    <property type="component" value="Chromosome"/>
</dbReference>
<dbReference type="SUPFAM" id="SSF102712">
    <property type="entry name" value="JAB1/MPN domain"/>
    <property type="match status" value="1"/>
</dbReference>
<dbReference type="KEGG" id="pmet:G4Y79_15595"/>
<dbReference type="Gene3D" id="3.40.140.10">
    <property type="entry name" value="Cytidine Deaminase, domain 2"/>
    <property type="match status" value="1"/>
</dbReference>
<dbReference type="AlphaFoldDB" id="A0A7S8E677"/>
<gene>
    <name evidence="8" type="ORF">G4Y79_15595</name>
</gene>
<dbReference type="PANTHER" id="PTHR34858:SF1">
    <property type="entry name" value="CYSO-CYSTEINE PEPTIDASE"/>
    <property type="match status" value="1"/>
</dbReference>
<keyword evidence="6" id="KW-0812">Transmembrane</keyword>
<evidence type="ECO:0000256" key="4">
    <source>
        <dbReference type="ARBA" id="ARBA00022833"/>
    </source>
</evidence>
<dbReference type="GO" id="GO:0008270">
    <property type="term" value="F:zinc ion binding"/>
    <property type="evidence" value="ECO:0007669"/>
    <property type="project" value="TreeGrafter"/>
</dbReference>
<evidence type="ECO:0000256" key="6">
    <source>
        <dbReference type="SAM" id="Phobius"/>
    </source>
</evidence>
<name>A0A7S8E677_9CHLR</name>
<proteinExistence type="predicted"/>
<evidence type="ECO:0000259" key="7">
    <source>
        <dbReference type="Pfam" id="PF14464"/>
    </source>
</evidence>
<keyword evidence="5" id="KW-0482">Metalloprotease</keyword>
<evidence type="ECO:0000256" key="3">
    <source>
        <dbReference type="ARBA" id="ARBA00022801"/>
    </source>
</evidence>
<protein>
    <submittedName>
        <fullName evidence="8">Mov34/MPN/PAD-1 family protein</fullName>
    </submittedName>
</protein>
<keyword evidence="9" id="KW-1185">Reference proteome</keyword>
<keyword evidence="4" id="KW-0862">Zinc</keyword>